<dbReference type="GO" id="GO:0044528">
    <property type="term" value="P:regulation of mitochondrial mRNA stability"/>
    <property type="evidence" value="ECO:0007669"/>
    <property type="project" value="Ensembl"/>
</dbReference>
<dbReference type="OMA" id="FRPFSCE"/>
<dbReference type="GO" id="GO:0005654">
    <property type="term" value="C:nucleoplasm"/>
    <property type="evidence" value="ECO:0007669"/>
    <property type="project" value="Ensembl"/>
</dbReference>
<dbReference type="GeneID" id="114606062"/>
<dbReference type="GO" id="GO:0003723">
    <property type="term" value="F:RNA binding"/>
    <property type="evidence" value="ECO:0007669"/>
    <property type="project" value="TreeGrafter"/>
</dbReference>
<evidence type="ECO:0000256" key="1">
    <source>
        <dbReference type="ARBA" id="ARBA00004173"/>
    </source>
</evidence>
<dbReference type="CTD" id="79675"/>
<dbReference type="GO" id="GO:0000963">
    <property type="term" value="P:mitochondrial RNA processing"/>
    <property type="evidence" value="ECO:0007669"/>
    <property type="project" value="TreeGrafter"/>
</dbReference>
<name>A0A670HME2_PODMU</name>
<dbReference type="Pfam" id="PF08368">
    <property type="entry name" value="FAST_2"/>
    <property type="match status" value="1"/>
</dbReference>
<keyword evidence="5" id="KW-1185">Reference proteome</keyword>
<reference evidence="4 5" key="1">
    <citation type="journal article" date="2019" name="Proc. Natl. Acad. Sci. U.S.A.">
        <title>Regulatory changes in pterin and carotenoid genes underlie balanced color polymorphisms in the wall lizard.</title>
        <authorList>
            <person name="Andrade P."/>
            <person name="Pinho C."/>
            <person name="Perez I de Lanuza G."/>
            <person name="Afonso S."/>
            <person name="Brejcha J."/>
            <person name="Rubin C.J."/>
            <person name="Wallerman O."/>
            <person name="Pereira P."/>
            <person name="Sabatino S.J."/>
            <person name="Bellati A."/>
            <person name="Pellitteri-Rosa D."/>
            <person name="Bosakova Z."/>
            <person name="Bunikis I."/>
            <person name="Carretero M.A."/>
            <person name="Feiner N."/>
            <person name="Marsik P."/>
            <person name="Pauperio F."/>
            <person name="Salvi D."/>
            <person name="Soler L."/>
            <person name="While G.M."/>
            <person name="Uller T."/>
            <person name="Font E."/>
            <person name="Andersson L."/>
            <person name="Carneiro M."/>
        </authorList>
    </citation>
    <scope>NUCLEOTIDE SEQUENCE</scope>
</reference>
<protein>
    <submittedName>
        <fullName evidence="4">FAST kinase domains 1</fullName>
    </submittedName>
</protein>
<keyword evidence="2" id="KW-0496">Mitochondrion</keyword>
<dbReference type="RefSeq" id="XP_028603686.1">
    <property type="nucleotide sequence ID" value="XM_028747853.1"/>
</dbReference>
<dbReference type="InterPro" id="IPR050870">
    <property type="entry name" value="FAST_kinase"/>
</dbReference>
<proteinExistence type="predicted"/>
<evidence type="ECO:0000313" key="4">
    <source>
        <dbReference type="Ensembl" id="ENSPMRP00000000151.1"/>
    </source>
</evidence>
<dbReference type="PROSITE" id="PS51286">
    <property type="entry name" value="RAP"/>
    <property type="match status" value="1"/>
</dbReference>
<dbReference type="PANTHER" id="PTHR21228">
    <property type="entry name" value="FAST LEU-RICH DOMAIN-CONTAINING"/>
    <property type="match status" value="1"/>
</dbReference>
<dbReference type="Pfam" id="PF06743">
    <property type="entry name" value="FAST_1"/>
    <property type="match status" value="1"/>
</dbReference>
<dbReference type="AlphaFoldDB" id="A0A670HME2"/>
<comment type="subcellular location">
    <subcellularLocation>
        <location evidence="1">Mitochondrion</location>
    </subcellularLocation>
</comment>
<reference evidence="4" key="3">
    <citation type="submission" date="2025-09" db="UniProtKB">
        <authorList>
            <consortium name="Ensembl"/>
        </authorList>
    </citation>
    <scope>IDENTIFICATION</scope>
</reference>
<sequence>MLSVRRFYLFALRCRQCQTWSGDPLLSQLNNCINEDQVFDLVGKNKTKLSEKHVGRAINILWGFQKKKPEPLRLTDYVKNHSQFLILRILAENKIEQMDNEALVDILYNLLRFGIEAHDSLVEELVMECWRRLNGLSMPLLSKFAMCLHDQQMYLSPLTGDIADIVNRNLDSIQDGRVLSILMVSISGVISQHFRDRLIQKAEFLLETSESAPLNNARRFVQFLRNVKLPHRPLLDKCNKVFLQDANQLGVDRVVIILGLYQALQFSNVELKLVAKQKLMEAMDDYNNSSSFPRLFVTLAPMAGPEVRERLTETALLVADEFDHQQTLAVADTMQETEIRHPQLIQKIVSLLYKHMDLYKPVELAKLAYALLLFHCSNPEIYSKLQRLLTSCLHTNVVPTDISMLIRVLSLLPNSYMDEVIVTRMEAVMPQCSLSDLSSFATAVMKWIRRDQPYQQSPTVQYGKLLQKVNNCALERLQKANDLELLLDELKYISGDWFEEMLLEETMVALQRLADQITWTNVPELSSFFARTSYLCVPLLDRIAAVTVQHIDKVYSSEIYSFLRPFATLNYDPPQSEEFFEACLQHLSSCLGSFEPHLLVLLGFALAVAEYFPENVIKAIFNIEFLAKLDAQLETLPGSLNRRVRLRLMELNRAVCLECPELQIPWFHERYCQQLQRKGSGSLSALQQQIHGLLGEILGGSHFAKVSVLTPYYYGIDFECILDKNKKPLPHTEQIVVMADLKGMHWEQDGLLLGRKGLPPGAQRIAVDFLDSKAFCKNLNHLKGEAAMKKRHLEILGYHVVQIPHFEWNSMELSSKEAWMEYLKNKIYEKV</sequence>
<dbReference type="GO" id="GO:0035770">
    <property type="term" value="C:ribonucleoprotein granule"/>
    <property type="evidence" value="ECO:0007669"/>
    <property type="project" value="TreeGrafter"/>
</dbReference>
<reference evidence="4" key="2">
    <citation type="submission" date="2025-08" db="UniProtKB">
        <authorList>
            <consortium name="Ensembl"/>
        </authorList>
    </citation>
    <scope>IDENTIFICATION</scope>
</reference>
<dbReference type="OrthoDB" id="385235at2759"/>
<dbReference type="Ensembl" id="ENSPMRT00000000158.1">
    <property type="protein sequence ID" value="ENSPMRP00000000151.1"/>
    <property type="gene ID" value="ENSPMRG00000000098.1"/>
</dbReference>
<organism evidence="4 5">
    <name type="scientific">Podarcis muralis</name>
    <name type="common">Wall lizard</name>
    <name type="synonym">Lacerta muralis</name>
    <dbReference type="NCBI Taxonomy" id="64176"/>
    <lineage>
        <taxon>Eukaryota</taxon>
        <taxon>Metazoa</taxon>
        <taxon>Chordata</taxon>
        <taxon>Craniata</taxon>
        <taxon>Vertebrata</taxon>
        <taxon>Euteleostomi</taxon>
        <taxon>Lepidosauria</taxon>
        <taxon>Squamata</taxon>
        <taxon>Bifurcata</taxon>
        <taxon>Unidentata</taxon>
        <taxon>Episquamata</taxon>
        <taxon>Laterata</taxon>
        <taxon>Lacertibaenia</taxon>
        <taxon>Lacertidae</taxon>
        <taxon>Podarcis</taxon>
    </lineage>
</organism>
<evidence type="ECO:0000313" key="5">
    <source>
        <dbReference type="Proteomes" id="UP000472272"/>
    </source>
</evidence>
<dbReference type="GO" id="GO:0005759">
    <property type="term" value="C:mitochondrial matrix"/>
    <property type="evidence" value="ECO:0007669"/>
    <property type="project" value="TreeGrafter"/>
</dbReference>
<dbReference type="PANTHER" id="PTHR21228:SF29">
    <property type="entry name" value="FAST KINASE DOMAIN-CONTAINING PROTEIN 1, MITOCHONDRIAL"/>
    <property type="match status" value="1"/>
</dbReference>
<dbReference type="SMART" id="SM00952">
    <property type="entry name" value="RAP"/>
    <property type="match status" value="1"/>
</dbReference>
<accession>A0A670HME2</accession>
<evidence type="ECO:0000259" key="3">
    <source>
        <dbReference type="PROSITE" id="PS51286"/>
    </source>
</evidence>
<dbReference type="KEGG" id="pmua:114606062"/>
<dbReference type="InterPro" id="IPR013579">
    <property type="entry name" value="FAST_2"/>
</dbReference>
<evidence type="ECO:0000256" key="2">
    <source>
        <dbReference type="ARBA" id="ARBA00023128"/>
    </source>
</evidence>
<dbReference type="InterPro" id="IPR010622">
    <property type="entry name" value="FAST_Leu-rich"/>
</dbReference>
<dbReference type="GeneTree" id="ENSGT01030000234607"/>
<gene>
    <name evidence="4" type="primary">FASTKD1</name>
</gene>
<dbReference type="RefSeq" id="XP_028603675.1">
    <property type="nucleotide sequence ID" value="XM_028747842.1"/>
</dbReference>
<dbReference type="InterPro" id="IPR013584">
    <property type="entry name" value="RAP"/>
</dbReference>
<dbReference type="Proteomes" id="UP000472272">
    <property type="component" value="Chromosome 1"/>
</dbReference>
<feature type="domain" description="RAP" evidence="3">
    <location>
        <begin position="765"/>
        <end position="825"/>
    </location>
</feature>
<dbReference type="Pfam" id="PF08373">
    <property type="entry name" value="RAP"/>
    <property type="match status" value="1"/>
</dbReference>